<name>A0A024VQ38_PLAFA</name>
<protein>
    <submittedName>
        <fullName evidence="1">Uncharacterized protein</fullName>
    </submittedName>
</protein>
<accession>A0A024VQ38</accession>
<proteinExistence type="predicted"/>
<reference evidence="1 2" key="1">
    <citation type="submission" date="2013-02" db="EMBL/GenBank/DDBJ databases">
        <title>The Genome Annotation of Plasmodium falciparum FCH/4.</title>
        <authorList>
            <consortium name="The Broad Institute Genome Sequencing Platform"/>
            <consortium name="The Broad Institute Genome Sequencing Center for Infectious Disease"/>
            <person name="Neafsey D."/>
            <person name="Hoffman S."/>
            <person name="Volkman S."/>
            <person name="Rosenthal P."/>
            <person name="Walker B."/>
            <person name="Young S.K."/>
            <person name="Zeng Q."/>
            <person name="Gargeya S."/>
            <person name="Fitzgerald M."/>
            <person name="Haas B."/>
            <person name="Abouelleil A."/>
            <person name="Allen A.W."/>
            <person name="Alvarado L."/>
            <person name="Arachchi H.M."/>
            <person name="Berlin A.M."/>
            <person name="Chapman S.B."/>
            <person name="Gainer-Dewar J."/>
            <person name="Goldberg J."/>
            <person name="Griggs A."/>
            <person name="Gujja S."/>
            <person name="Hansen M."/>
            <person name="Howarth C."/>
            <person name="Imamovic A."/>
            <person name="Ireland A."/>
            <person name="Larimer J."/>
            <person name="McCowan C."/>
            <person name="Murphy C."/>
            <person name="Pearson M."/>
            <person name="Poon T.W."/>
            <person name="Priest M."/>
            <person name="Roberts A."/>
            <person name="Saif S."/>
            <person name="Shea T."/>
            <person name="Sisk P."/>
            <person name="Sykes S."/>
            <person name="Wortman J."/>
            <person name="Nusbaum C."/>
            <person name="Birren B."/>
        </authorList>
    </citation>
    <scope>NUCLEOTIDE SEQUENCE [LARGE SCALE GENOMIC DNA]</scope>
    <source>
        <strain evidence="1 2">FCH/4</strain>
    </source>
</reference>
<evidence type="ECO:0000313" key="2">
    <source>
        <dbReference type="Proteomes" id="UP000030656"/>
    </source>
</evidence>
<sequence length="78" mass="9477">MGNFYKDEYEILKKKYIHLKENMDTILDVERIKAGLFYTKEDLQKIFEIIRKHQSKINNKNDIIKFQSSMLEKAIEHK</sequence>
<gene>
    <name evidence="1" type="ORF">PFFCH_02148</name>
</gene>
<dbReference type="EMBL" id="KI927918">
    <property type="protein sequence ID" value="ETW30383.1"/>
    <property type="molecule type" value="Genomic_DNA"/>
</dbReference>
<dbReference type="Proteomes" id="UP000030656">
    <property type="component" value="Unassembled WGS sequence"/>
</dbReference>
<organism evidence="1 2">
    <name type="scientific">Plasmodium falciparum FCH/4</name>
    <dbReference type="NCBI Taxonomy" id="1036724"/>
    <lineage>
        <taxon>Eukaryota</taxon>
        <taxon>Sar</taxon>
        <taxon>Alveolata</taxon>
        <taxon>Apicomplexa</taxon>
        <taxon>Aconoidasida</taxon>
        <taxon>Haemosporida</taxon>
        <taxon>Plasmodiidae</taxon>
        <taxon>Plasmodium</taxon>
        <taxon>Plasmodium (Laverania)</taxon>
    </lineage>
</organism>
<dbReference type="AlphaFoldDB" id="A0A024VQ38"/>
<evidence type="ECO:0000313" key="1">
    <source>
        <dbReference type="EMBL" id="ETW30383.1"/>
    </source>
</evidence>
<reference evidence="1 2" key="2">
    <citation type="submission" date="2013-02" db="EMBL/GenBank/DDBJ databases">
        <title>The Genome Sequence of Plasmodium falciparum FCH/4.</title>
        <authorList>
            <consortium name="The Broad Institute Genome Sequencing Platform"/>
            <consortium name="The Broad Institute Genome Sequencing Center for Infectious Disease"/>
            <person name="Neafsey D."/>
            <person name="Cheeseman I."/>
            <person name="Volkman S."/>
            <person name="Adams J."/>
            <person name="Walker B."/>
            <person name="Young S.K."/>
            <person name="Zeng Q."/>
            <person name="Gargeya S."/>
            <person name="Fitzgerald M."/>
            <person name="Haas B."/>
            <person name="Abouelleil A."/>
            <person name="Alvarado L."/>
            <person name="Arachchi H.M."/>
            <person name="Berlin A.M."/>
            <person name="Chapman S.B."/>
            <person name="Dewar J."/>
            <person name="Goldberg J."/>
            <person name="Griggs A."/>
            <person name="Gujja S."/>
            <person name="Hansen M."/>
            <person name="Howarth C."/>
            <person name="Imamovic A."/>
            <person name="Larimer J."/>
            <person name="McCowan C."/>
            <person name="Murphy C."/>
            <person name="Neiman D."/>
            <person name="Pearson M."/>
            <person name="Priest M."/>
            <person name="Roberts A."/>
            <person name="Saif S."/>
            <person name="Shea T."/>
            <person name="Sisk P."/>
            <person name="Sykes S."/>
            <person name="Wortman J."/>
            <person name="Nusbaum C."/>
            <person name="Birren B."/>
        </authorList>
    </citation>
    <scope>NUCLEOTIDE SEQUENCE [LARGE SCALE GENOMIC DNA]</scope>
    <source>
        <strain evidence="1 2">FCH/4</strain>
    </source>
</reference>